<name>A0ABS2AGH5_9ACTN</name>
<dbReference type="CDD" id="cd07043">
    <property type="entry name" value="STAS_anti-anti-sigma_factors"/>
    <property type="match status" value="1"/>
</dbReference>
<evidence type="ECO:0000256" key="1">
    <source>
        <dbReference type="ARBA" id="ARBA00009013"/>
    </source>
</evidence>
<dbReference type="NCBIfam" id="TIGR00377">
    <property type="entry name" value="ant_ant_sig"/>
    <property type="match status" value="1"/>
</dbReference>
<dbReference type="SUPFAM" id="SSF52091">
    <property type="entry name" value="SpoIIaa-like"/>
    <property type="match status" value="1"/>
</dbReference>
<dbReference type="InterPro" id="IPR003658">
    <property type="entry name" value="Anti-sigma_ant"/>
</dbReference>
<feature type="domain" description="STAS" evidence="3">
    <location>
        <begin position="5"/>
        <end position="105"/>
    </location>
</feature>
<evidence type="ECO:0000256" key="2">
    <source>
        <dbReference type="RuleBase" id="RU003749"/>
    </source>
</evidence>
<dbReference type="RefSeq" id="WP_203378911.1">
    <property type="nucleotide sequence ID" value="NZ_JAENHP010000008.1"/>
</dbReference>
<protein>
    <recommendedName>
        <fullName evidence="2">Anti-sigma factor antagonist</fullName>
    </recommendedName>
</protein>
<dbReference type="InterPro" id="IPR002645">
    <property type="entry name" value="STAS_dom"/>
</dbReference>
<comment type="caution">
    <text evidence="4">The sequence shown here is derived from an EMBL/GenBank/DDBJ whole genome shotgun (WGS) entry which is preliminary data.</text>
</comment>
<gene>
    <name evidence="4" type="ORF">JIG36_25435</name>
</gene>
<dbReference type="Proteomes" id="UP000632138">
    <property type="component" value="Unassembled WGS sequence"/>
</dbReference>
<sequence>MPDEFVTSLDRSGETATVALRGEVDVLTVDQVRAALSDALATRPREIVVDLSDLVFIDSTGLGALIFGFQRARDSGVRFRLSGATAPVKQILMLSGLLEVVELTP</sequence>
<keyword evidence="5" id="KW-1185">Reference proteome</keyword>
<accession>A0ABS2AGH5</accession>
<dbReference type="InterPro" id="IPR036513">
    <property type="entry name" value="STAS_dom_sf"/>
</dbReference>
<dbReference type="PROSITE" id="PS50801">
    <property type="entry name" value="STAS"/>
    <property type="match status" value="1"/>
</dbReference>
<comment type="similarity">
    <text evidence="1 2">Belongs to the anti-sigma-factor antagonist family.</text>
</comment>
<dbReference type="EMBL" id="JAENHP010000008">
    <property type="protein sequence ID" value="MBM2618907.1"/>
    <property type="molecule type" value="Genomic_DNA"/>
</dbReference>
<dbReference type="PANTHER" id="PTHR33495">
    <property type="entry name" value="ANTI-SIGMA FACTOR ANTAGONIST TM_1081-RELATED-RELATED"/>
    <property type="match status" value="1"/>
</dbReference>
<proteinExistence type="inferred from homology"/>
<evidence type="ECO:0000313" key="5">
    <source>
        <dbReference type="Proteomes" id="UP000632138"/>
    </source>
</evidence>
<evidence type="ECO:0000313" key="4">
    <source>
        <dbReference type="EMBL" id="MBM2618907.1"/>
    </source>
</evidence>
<dbReference type="Pfam" id="PF01740">
    <property type="entry name" value="STAS"/>
    <property type="match status" value="1"/>
</dbReference>
<reference evidence="4 5" key="1">
    <citation type="submission" date="2021-01" db="EMBL/GenBank/DDBJ databases">
        <title>Actinoplanes sp. nov. LDG1-06 isolated from lichen.</title>
        <authorList>
            <person name="Saeng-In P."/>
            <person name="Phongsopitanun W."/>
            <person name="Kanchanasin P."/>
            <person name="Yuki M."/>
            <person name="Kudo T."/>
            <person name="Ohkuma M."/>
            <person name="Tanasupawat S."/>
        </authorList>
    </citation>
    <scope>NUCLEOTIDE SEQUENCE [LARGE SCALE GENOMIC DNA]</scope>
    <source>
        <strain evidence="4 5">LDG1-06</strain>
    </source>
</reference>
<dbReference type="Gene3D" id="3.30.750.24">
    <property type="entry name" value="STAS domain"/>
    <property type="match status" value="1"/>
</dbReference>
<dbReference type="PANTHER" id="PTHR33495:SF2">
    <property type="entry name" value="ANTI-SIGMA FACTOR ANTAGONIST TM_1081-RELATED"/>
    <property type="match status" value="1"/>
</dbReference>
<organism evidence="4 5">
    <name type="scientific">Paractinoplanes ovalisporus</name>
    <dbReference type="NCBI Taxonomy" id="2810368"/>
    <lineage>
        <taxon>Bacteria</taxon>
        <taxon>Bacillati</taxon>
        <taxon>Actinomycetota</taxon>
        <taxon>Actinomycetes</taxon>
        <taxon>Micromonosporales</taxon>
        <taxon>Micromonosporaceae</taxon>
        <taxon>Paractinoplanes</taxon>
    </lineage>
</organism>
<evidence type="ECO:0000259" key="3">
    <source>
        <dbReference type="PROSITE" id="PS50801"/>
    </source>
</evidence>